<dbReference type="eggNOG" id="COG0014">
    <property type="taxonomic scope" value="Bacteria"/>
</dbReference>
<evidence type="ECO:0000259" key="8">
    <source>
        <dbReference type="Pfam" id="PF00171"/>
    </source>
</evidence>
<dbReference type="PIRSF" id="PIRSF000151">
    <property type="entry name" value="GPR"/>
    <property type="match status" value="1"/>
</dbReference>
<keyword evidence="3 7" id="KW-0641">Proline biosynthesis</keyword>
<evidence type="ECO:0000256" key="4">
    <source>
        <dbReference type="ARBA" id="ARBA00022857"/>
    </source>
</evidence>
<dbReference type="InterPro" id="IPR012134">
    <property type="entry name" value="Glu-5-SA_DH"/>
</dbReference>
<dbReference type="OrthoDB" id="9809970at2"/>
<comment type="subcellular location">
    <subcellularLocation>
        <location evidence="7">Cytoplasm</location>
    </subcellularLocation>
</comment>
<dbReference type="SUPFAM" id="SSF53720">
    <property type="entry name" value="ALDH-like"/>
    <property type="match status" value="1"/>
</dbReference>
<dbReference type="InterPro" id="IPR015590">
    <property type="entry name" value="Aldehyde_DH_dom"/>
</dbReference>
<dbReference type="NCBIfam" id="NF001221">
    <property type="entry name" value="PRK00197.1"/>
    <property type="match status" value="1"/>
</dbReference>
<dbReference type="InterPro" id="IPR016162">
    <property type="entry name" value="Ald_DH_N"/>
</dbReference>
<accession>H0UIX4</accession>
<dbReference type="PANTHER" id="PTHR11063">
    <property type="entry name" value="GLUTAMATE SEMIALDEHYDE DEHYDROGENASE"/>
    <property type="match status" value="1"/>
</dbReference>
<keyword evidence="2 7" id="KW-0028">Amino-acid biosynthesis</keyword>
<dbReference type="PANTHER" id="PTHR11063:SF8">
    <property type="entry name" value="DELTA-1-PYRROLINE-5-CARBOXYLATE SYNTHASE"/>
    <property type="match status" value="1"/>
</dbReference>
<comment type="catalytic activity">
    <reaction evidence="6 7">
        <text>L-glutamate 5-semialdehyde + phosphate + NADP(+) = L-glutamyl 5-phosphate + NADPH + H(+)</text>
        <dbReference type="Rhea" id="RHEA:19541"/>
        <dbReference type="ChEBI" id="CHEBI:15378"/>
        <dbReference type="ChEBI" id="CHEBI:43474"/>
        <dbReference type="ChEBI" id="CHEBI:57783"/>
        <dbReference type="ChEBI" id="CHEBI:58066"/>
        <dbReference type="ChEBI" id="CHEBI:58274"/>
        <dbReference type="ChEBI" id="CHEBI:58349"/>
        <dbReference type="EC" id="1.2.1.41"/>
    </reaction>
</comment>
<evidence type="ECO:0000256" key="2">
    <source>
        <dbReference type="ARBA" id="ARBA00022605"/>
    </source>
</evidence>
<organism evidence="9 10">
    <name type="scientific">Jonquetella anthropi DSM 22815</name>
    <dbReference type="NCBI Taxonomy" id="885272"/>
    <lineage>
        <taxon>Bacteria</taxon>
        <taxon>Thermotogati</taxon>
        <taxon>Synergistota</taxon>
        <taxon>Synergistia</taxon>
        <taxon>Synergistales</taxon>
        <taxon>Dethiosulfovibrionaceae</taxon>
        <taxon>Jonquetella</taxon>
    </lineage>
</organism>
<evidence type="ECO:0000256" key="7">
    <source>
        <dbReference type="HAMAP-Rule" id="MF_00412"/>
    </source>
</evidence>
<evidence type="ECO:0000256" key="3">
    <source>
        <dbReference type="ARBA" id="ARBA00022650"/>
    </source>
</evidence>
<dbReference type="PROSITE" id="PS01223">
    <property type="entry name" value="PROA"/>
    <property type="match status" value="1"/>
</dbReference>
<keyword evidence="7" id="KW-0963">Cytoplasm</keyword>
<keyword evidence="10" id="KW-1185">Reference proteome</keyword>
<evidence type="ECO:0000256" key="1">
    <source>
        <dbReference type="ARBA" id="ARBA00004985"/>
    </source>
</evidence>
<dbReference type="InterPro" id="IPR016163">
    <property type="entry name" value="Ald_DH_C"/>
</dbReference>
<proteinExistence type="inferred from homology"/>
<dbReference type="GO" id="GO:0004350">
    <property type="term" value="F:glutamate-5-semialdehyde dehydrogenase activity"/>
    <property type="evidence" value="ECO:0007669"/>
    <property type="project" value="UniProtKB-UniRule"/>
</dbReference>
<protein>
    <recommendedName>
        <fullName evidence="7">Gamma-glutamyl phosphate reductase</fullName>
        <shortName evidence="7">GPR</shortName>
        <ecNumber evidence="7">1.2.1.41</ecNumber>
    </recommendedName>
    <alternativeName>
        <fullName evidence="7">Glutamate-5-semialdehyde dehydrogenase</fullName>
    </alternativeName>
    <alternativeName>
        <fullName evidence="7">Glutamyl-gamma-semialdehyde dehydrogenase</fullName>
        <shortName evidence="7">GSA dehydrogenase</shortName>
    </alternativeName>
</protein>
<feature type="domain" description="Aldehyde dehydrogenase" evidence="8">
    <location>
        <begin position="39"/>
        <end position="280"/>
    </location>
</feature>
<dbReference type="NCBIfam" id="TIGR00407">
    <property type="entry name" value="proA"/>
    <property type="match status" value="1"/>
</dbReference>
<dbReference type="EMBL" id="CM001376">
    <property type="protein sequence ID" value="EHM12768.1"/>
    <property type="molecule type" value="Genomic_DNA"/>
</dbReference>
<evidence type="ECO:0000313" key="9">
    <source>
        <dbReference type="EMBL" id="EHM12768.1"/>
    </source>
</evidence>
<keyword evidence="5 7" id="KW-0560">Oxidoreductase</keyword>
<evidence type="ECO:0000256" key="5">
    <source>
        <dbReference type="ARBA" id="ARBA00023002"/>
    </source>
</evidence>
<dbReference type="Gene3D" id="3.40.605.10">
    <property type="entry name" value="Aldehyde Dehydrogenase, Chain A, domain 1"/>
    <property type="match status" value="1"/>
</dbReference>
<reference evidence="9 10" key="1">
    <citation type="submission" date="2011-11" db="EMBL/GenBank/DDBJ databases">
        <title>The Noncontiguous Finished genome of Jonquetella anthropi DSM 22815.</title>
        <authorList>
            <consortium name="US DOE Joint Genome Institute (JGI-PGF)"/>
            <person name="Lucas S."/>
            <person name="Copeland A."/>
            <person name="Lapidus A."/>
            <person name="Glavina del Rio T."/>
            <person name="Dalin E."/>
            <person name="Tice H."/>
            <person name="Bruce D."/>
            <person name="Goodwin L."/>
            <person name="Pitluck S."/>
            <person name="Peters L."/>
            <person name="Mikhailova N."/>
            <person name="Held B."/>
            <person name="Kyrpides N."/>
            <person name="Mavromatis K."/>
            <person name="Ivanova N."/>
            <person name="Markowitz V."/>
            <person name="Cheng J.-F."/>
            <person name="Hugenholtz P."/>
            <person name="Woyke T."/>
            <person name="Wu D."/>
            <person name="Gronow S."/>
            <person name="Wellnitz S."/>
            <person name="Brambilla E."/>
            <person name="Klenk H.-P."/>
            <person name="Eisen J.A."/>
        </authorList>
    </citation>
    <scope>NUCLEOTIDE SEQUENCE [LARGE SCALE GENOMIC DNA]</scope>
    <source>
        <strain evidence="9 10">DSM 22815</strain>
    </source>
</reference>
<gene>
    <name evidence="7" type="primary">proA</name>
    <name evidence="9" type="ORF">JonanDRAFT_0349</name>
</gene>
<dbReference type="GO" id="GO:0050661">
    <property type="term" value="F:NADP binding"/>
    <property type="evidence" value="ECO:0007669"/>
    <property type="project" value="InterPro"/>
</dbReference>
<dbReference type="Gene3D" id="3.40.309.10">
    <property type="entry name" value="Aldehyde Dehydrogenase, Chain A, domain 2"/>
    <property type="match status" value="1"/>
</dbReference>
<evidence type="ECO:0000256" key="6">
    <source>
        <dbReference type="ARBA" id="ARBA00049024"/>
    </source>
</evidence>
<dbReference type="InterPro" id="IPR020593">
    <property type="entry name" value="G-glutamylP_reductase_CS"/>
</dbReference>
<dbReference type="HOGENOM" id="CLU_030231_0_0_0"/>
<comment type="similarity">
    <text evidence="7">Belongs to the gamma-glutamyl phosphate reductase family.</text>
</comment>
<dbReference type="AlphaFoldDB" id="H0UIX4"/>
<dbReference type="HAMAP" id="MF_00412">
    <property type="entry name" value="ProA"/>
    <property type="match status" value="1"/>
</dbReference>
<dbReference type="CDD" id="cd07079">
    <property type="entry name" value="ALDH_F18-19_ProA-GPR"/>
    <property type="match status" value="1"/>
</dbReference>
<dbReference type="EC" id="1.2.1.41" evidence="7"/>
<name>H0UIX4_9BACT</name>
<dbReference type="RefSeq" id="WP_008520228.1">
    <property type="nucleotide sequence ID" value="NZ_CM001376.1"/>
</dbReference>
<dbReference type="FunFam" id="3.40.309.10:FF:000006">
    <property type="entry name" value="Gamma-glutamyl phosphate reductase"/>
    <property type="match status" value="1"/>
</dbReference>
<sequence length="413" mass="44158">MSSLDELCLAARDAARLLACSSSRQRDGALSAGAAALRRDAWKILEANRRDVAAAEAARLSAAMIERLTLNDRRVEDMARGLEAVAALPDPLGGGTEAFRTPDGLEIQKIRVPLGVVAMIYESRPNVTADAAAMCVKSGNAAVLRGGSEAAHSNRQIAESLTGAFGAAGLPAGSVSLYVEPGREAARALLARSDFDLLIPRGGKNLKEEVRNLARSPYVMTGMGLCHLYLDASADCRMAVDIAVNAKTQRPSTCNSIETLLIHKDVLTRLLPPVASALRERGVRLLGDERARSVVPMDQATEEDWETEYLDLVLSIKTVDSLDDALDHISRYGSGHSEAIVTESYEASQRFLRQVDAAAVYVNASTRFTDGGVFGLGGEMGISTQKLHARGPLGILQLTSTKYIVRGEGQVRS</sequence>
<dbReference type="InterPro" id="IPR016161">
    <property type="entry name" value="Ald_DH/histidinol_DH"/>
</dbReference>
<comment type="function">
    <text evidence="7">Catalyzes the NADPH-dependent reduction of L-glutamate 5-phosphate into L-glutamate 5-semialdehyde and phosphate. The product spontaneously undergoes cyclization to form 1-pyrroline-5-carboxylate.</text>
</comment>
<keyword evidence="4 7" id="KW-0521">NADP</keyword>
<dbReference type="Pfam" id="PF00171">
    <property type="entry name" value="Aldedh"/>
    <property type="match status" value="1"/>
</dbReference>
<dbReference type="GO" id="GO:0005737">
    <property type="term" value="C:cytoplasm"/>
    <property type="evidence" value="ECO:0007669"/>
    <property type="project" value="UniProtKB-SubCell"/>
</dbReference>
<evidence type="ECO:0000313" key="10">
    <source>
        <dbReference type="Proteomes" id="UP000003806"/>
    </source>
</evidence>
<dbReference type="STRING" id="885272.JonanDRAFT_0349"/>
<dbReference type="Proteomes" id="UP000003806">
    <property type="component" value="Chromosome"/>
</dbReference>
<comment type="pathway">
    <text evidence="1 7">Amino-acid biosynthesis; L-proline biosynthesis; L-glutamate 5-semialdehyde from L-glutamate: step 2/2.</text>
</comment>
<dbReference type="GO" id="GO:0055129">
    <property type="term" value="P:L-proline biosynthetic process"/>
    <property type="evidence" value="ECO:0007669"/>
    <property type="project" value="UniProtKB-UniRule"/>
</dbReference>
<dbReference type="InterPro" id="IPR000965">
    <property type="entry name" value="GPR_dom"/>
</dbReference>
<dbReference type="UniPathway" id="UPA00098">
    <property type="reaction ID" value="UER00360"/>
</dbReference>